<dbReference type="PANTHER" id="PTHR30514:SF18">
    <property type="entry name" value="RPIR-FAMILY TRANSCRIPTIONAL REGULATOR"/>
    <property type="match status" value="1"/>
</dbReference>
<evidence type="ECO:0000313" key="5">
    <source>
        <dbReference type="Proteomes" id="UP000032503"/>
    </source>
</evidence>
<accession>A0A1T4WS20</accession>
<reference evidence="3" key="2">
    <citation type="submission" date="2015-02" db="EMBL/GenBank/DDBJ databases">
        <authorList>
            <person name="Vasilyev I.Y."/>
            <person name="Siniagina M.N."/>
            <person name="Malanin S.Y."/>
            <person name="Boulygina E.A."/>
            <person name="Grygoryeva T.V."/>
            <person name="Yarullina D.R."/>
            <person name="Ilinskaya O.N."/>
        </authorList>
    </citation>
    <scope>NUCLEOTIDE SEQUENCE</scope>
    <source>
        <strain evidence="3">VKM Ac-1804</strain>
    </source>
</reference>
<proteinExistence type="predicted"/>
<feature type="domain" description="SIS" evidence="2">
    <location>
        <begin position="130"/>
        <end position="267"/>
    </location>
</feature>
<dbReference type="SUPFAM" id="SSF46689">
    <property type="entry name" value="Homeodomain-like"/>
    <property type="match status" value="1"/>
</dbReference>
<dbReference type="PANTHER" id="PTHR30514">
    <property type="entry name" value="GLUCOKINASE"/>
    <property type="match status" value="1"/>
</dbReference>
<dbReference type="RefSeq" id="WP_044440520.1">
    <property type="nucleotide sequence ID" value="NZ_FUYG01000001.1"/>
</dbReference>
<feature type="domain" description="HTH rpiR-type" evidence="1">
    <location>
        <begin position="10"/>
        <end position="86"/>
    </location>
</feature>
<keyword evidence="5" id="KW-1185">Reference proteome</keyword>
<dbReference type="AlphaFoldDB" id="A0A1T4WS20"/>
<dbReference type="GO" id="GO:0097367">
    <property type="term" value="F:carbohydrate derivative binding"/>
    <property type="evidence" value="ECO:0007669"/>
    <property type="project" value="InterPro"/>
</dbReference>
<dbReference type="Proteomes" id="UP000032503">
    <property type="component" value="Unassembled WGS sequence"/>
</dbReference>
<dbReference type="InterPro" id="IPR036388">
    <property type="entry name" value="WH-like_DNA-bd_sf"/>
</dbReference>
<dbReference type="GO" id="GO:0003677">
    <property type="term" value="F:DNA binding"/>
    <property type="evidence" value="ECO:0007669"/>
    <property type="project" value="InterPro"/>
</dbReference>
<dbReference type="Gene3D" id="1.10.10.10">
    <property type="entry name" value="Winged helix-like DNA-binding domain superfamily/Winged helix DNA-binding domain"/>
    <property type="match status" value="1"/>
</dbReference>
<sequence>MKQGINTGGVTAWLSARLGEKRLSPRQDQVLAVLRAQPRLASYSSVTDVAQAAGSNASTVTRTAQALGYDGWAEFQVEFRSRYLSSLSAVEVAAEHEAAAQDPCRLAISTDQANLAYLGRSVDADLLHRVADAIVRARRTWVIAGGSYAVPGRALEHNVGIAGYDIRLLDADVAGLANSIARLTQDDVVVIFSLWRVYDSTVRAAAIAAAAGAAVVVITDDEASEVTKDATIVVVVPSEGAGFFPSLVPSLALAQAIAVEVASRDVEHSRASIAASEASWDALRIMRKRR</sequence>
<dbReference type="PROSITE" id="PS51464">
    <property type="entry name" value="SIS"/>
    <property type="match status" value="1"/>
</dbReference>
<dbReference type="InterPro" id="IPR047640">
    <property type="entry name" value="RpiR-like"/>
</dbReference>
<evidence type="ECO:0000259" key="2">
    <source>
        <dbReference type="PROSITE" id="PS51464"/>
    </source>
</evidence>
<dbReference type="GO" id="GO:0003700">
    <property type="term" value="F:DNA-binding transcription factor activity"/>
    <property type="evidence" value="ECO:0007669"/>
    <property type="project" value="InterPro"/>
</dbReference>
<dbReference type="Proteomes" id="UP000189735">
    <property type="component" value="Unassembled WGS sequence"/>
</dbReference>
<dbReference type="Gene3D" id="3.40.50.10490">
    <property type="entry name" value="Glucose-6-phosphate isomerase like protein, domain 1"/>
    <property type="match status" value="1"/>
</dbReference>
<evidence type="ECO:0000259" key="1">
    <source>
        <dbReference type="PROSITE" id="PS51071"/>
    </source>
</evidence>
<dbReference type="EMBL" id="FUYG01000001">
    <property type="protein sequence ID" value="SKA80172.1"/>
    <property type="molecule type" value="Genomic_DNA"/>
</dbReference>
<reference evidence="6" key="3">
    <citation type="submission" date="2017-02" db="EMBL/GenBank/DDBJ databases">
        <authorList>
            <person name="Varghese N."/>
            <person name="Submissions S."/>
        </authorList>
    </citation>
    <scope>NUCLEOTIDE SEQUENCE [LARGE SCALE GENOMIC DNA]</scope>
    <source>
        <strain evidence="6">VKM Ac-2052</strain>
    </source>
</reference>
<dbReference type="Pfam" id="PF01380">
    <property type="entry name" value="SIS"/>
    <property type="match status" value="1"/>
</dbReference>
<dbReference type="EMBL" id="JYFC01000003">
    <property type="protein sequence ID" value="KJC64234.1"/>
    <property type="molecule type" value="Genomic_DNA"/>
</dbReference>
<dbReference type="InterPro" id="IPR000281">
    <property type="entry name" value="HTH_RpiR"/>
</dbReference>
<reference evidence="3 5" key="1">
    <citation type="journal article" date="2001" name="Int. J. Syst. Evol. Microbiol.">
        <title>Agreia bicolorata gen. nov., sp. nov., to accommodate actinobacteria isolated from narrow reed grass infected by the nematode Heteroanguina graminophila.</title>
        <authorList>
            <person name="Evtushenko L.I."/>
            <person name="Dorofeeva L.V."/>
            <person name="Dobrovolskaya T.G."/>
            <person name="Streshinskaya G.M."/>
            <person name="Subbotin S.A."/>
            <person name="Tiedje J.M."/>
        </authorList>
    </citation>
    <scope>NUCLEOTIDE SEQUENCE [LARGE SCALE GENOMIC DNA]</scope>
    <source>
        <strain evidence="3 5">VKM Ac-1804</strain>
    </source>
</reference>
<protein>
    <submittedName>
        <fullName evidence="3">Silent information regulator protein Sir2</fullName>
    </submittedName>
    <submittedName>
        <fullName evidence="4">Transcriptional regulator, RpiR family</fullName>
    </submittedName>
</protein>
<gene>
    <name evidence="4" type="ORF">SAMN06295879_0168</name>
    <name evidence="3" type="ORF">TZ00_07045</name>
</gene>
<dbReference type="InterPro" id="IPR001347">
    <property type="entry name" value="SIS_dom"/>
</dbReference>
<dbReference type="InterPro" id="IPR009057">
    <property type="entry name" value="Homeodomain-like_sf"/>
</dbReference>
<dbReference type="Pfam" id="PF01418">
    <property type="entry name" value="HTH_6"/>
    <property type="match status" value="1"/>
</dbReference>
<reference evidence="4" key="4">
    <citation type="submission" date="2017-02" db="EMBL/GenBank/DDBJ databases">
        <authorList>
            <person name="Peterson S.W."/>
        </authorList>
    </citation>
    <scope>NUCLEOTIDE SEQUENCE [LARGE SCALE GENOMIC DNA]</scope>
    <source>
        <strain evidence="4">VKM Ac-2052</strain>
    </source>
</reference>
<evidence type="ECO:0000313" key="4">
    <source>
        <dbReference type="EMBL" id="SKA80172.1"/>
    </source>
</evidence>
<dbReference type="SUPFAM" id="SSF53697">
    <property type="entry name" value="SIS domain"/>
    <property type="match status" value="1"/>
</dbReference>
<dbReference type="PROSITE" id="PS51071">
    <property type="entry name" value="HTH_RPIR"/>
    <property type="match status" value="1"/>
</dbReference>
<evidence type="ECO:0000313" key="3">
    <source>
        <dbReference type="EMBL" id="KJC64234.1"/>
    </source>
</evidence>
<dbReference type="InterPro" id="IPR046348">
    <property type="entry name" value="SIS_dom_sf"/>
</dbReference>
<organism evidence="4 6">
    <name type="scientific">Agreia bicolorata</name>
    <dbReference type="NCBI Taxonomy" id="110935"/>
    <lineage>
        <taxon>Bacteria</taxon>
        <taxon>Bacillati</taxon>
        <taxon>Actinomycetota</taxon>
        <taxon>Actinomycetes</taxon>
        <taxon>Micrococcales</taxon>
        <taxon>Microbacteriaceae</taxon>
        <taxon>Agreia</taxon>
    </lineage>
</organism>
<name>A0A1T4WS20_9MICO</name>
<dbReference type="GO" id="GO:1901135">
    <property type="term" value="P:carbohydrate derivative metabolic process"/>
    <property type="evidence" value="ECO:0007669"/>
    <property type="project" value="InterPro"/>
</dbReference>
<evidence type="ECO:0000313" key="6">
    <source>
        <dbReference type="Proteomes" id="UP000189735"/>
    </source>
</evidence>